<accession>A0AAV7K997</accession>
<evidence type="ECO:0000313" key="2">
    <source>
        <dbReference type="Proteomes" id="UP001165289"/>
    </source>
</evidence>
<gene>
    <name evidence="1" type="ORF">LOD99_400</name>
</gene>
<protein>
    <submittedName>
        <fullName evidence="1">Uncharacterized protein</fullName>
    </submittedName>
</protein>
<dbReference type="Proteomes" id="UP001165289">
    <property type="component" value="Unassembled WGS sequence"/>
</dbReference>
<name>A0AAV7K997_9METZ</name>
<reference evidence="1 2" key="1">
    <citation type="journal article" date="2023" name="BMC Biol.">
        <title>The compact genome of the sponge Oopsacas minuta (Hexactinellida) is lacking key metazoan core genes.</title>
        <authorList>
            <person name="Santini S."/>
            <person name="Schenkelaars Q."/>
            <person name="Jourda C."/>
            <person name="Duchesne M."/>
            <person name="Belahbib H."/>
            <person name="Rocher C."/>
            <person name="Selva M."/>
            <person name="Riesgo A."/>
            <person name="Vervoort M."/>
            <person name="Leys S.P."/>
            <person name="Kodjabachian L."/>
            <person name="Le Bivic A."/>
            <person name="Borchiellini C."/>
            <person name="Claverie J.M."/>
            <person name="Renard E."/>
        </authorList>
    </citation>
    <scope>NUCLEOTIDE SEQUENCE [LARGE SCALE GENOMIC DNA]</scope>
    <source>
        <strain evidence="1">SPO-2</strain>
    </source>
</reference>
<comment type="caution">
    <text evidence="1">The sequence shown here is derived from an EMBL/GenBank/DDBJ whole genome shotgun (WGS) entry which is preliminary data.</text>
</comment>
<organism evidence="1 2">
    <name type="scientific">Oopsacas minuta</name>
    <dbReference type="NCBI Taxonomy" id="111878"/>
    <lineage>
        <taxon>Eukaryota</taxon>
        <taxon>Metazoa</taxon>
        <taxon>Porifera</taxon>
        <taxon>Hexactinellida</taxon>
        <taxon>Hexasterophora</taxon>
        <taxon>Lyssacinosida</taxon>
        <taxon>Leucopsacidae</taxon>
        <taxon>Oopsacas</taxon>
    </lineage>
</organism>
<evidence type="ECO:0000313" key="1">
    <source>
        <dbReference type="EMBL" id="KAI6657657.1"/>
    </source>
</evidence>
<sequence length="201" mass="21620">MSLLLIGSTVSENHAIGRFSKRIVSGRSPGAEVWKEIIPLSRNIASHSLLTGATVSNVTTLIDRRSVNLLCLNLCPVMRGIDRRIALTEENSASNVTDSLLRFTTFKNSNCSGLTSVFNFSIISQLDTDIADSFISGRVTTMFNLVRGLRNSWSLELTRISSVSESVGIIWGCCTSLGTPRAMAMGGVRTGSGNAVLICMS</sequence>
<dbReference type="AlphaFoldDB" id="A0AAV7K997"/>
<dbReference type="EMBL" id="JAKMXF010000111">
    <property type="protein sequence ID" value="KAI6657657.1"/>
    <property type="molecule type" value="Genomic_DNA"/>
</dbReference>
<proteinExistence type="predicted"/>
<keyword evidence="2" id="KW-1185">Reference proteome</keyword>